<evidence type="ECO:0000313" key="1">
    <source>
        <dbReference type="EMBL" id="RLV94694.1"/>
    </source>
</evidence>
<name>A0A3L8S273_CHLGU</name>
<keyword evidence="2" id="KW-1185">Reference proteome</keyword>
<dbReference type="STRING" id="44316.ENSEGOP00005019935"/>
<evidence type="ECO:0000313" key="2">
    <source>
        <dbReference type="Proteomes" id="UP000276834"/>
    </source>
</evidence>
<reference evidence="1 2" key="1">
    <citation type="journal article" date="2018" name="Proc. R. Soc. B">
        <title>A non-coding region near Follistatin controls head colour polymorphism in the Gouldian finch.</title>
        <authorList>
            <person name="Toomey M.B."/>
            <person name="Marques C.I."/>
            <person name="Andrade P."/>
            <person name="Araujo P.M."/>
            <person name="Sabatino S."/>
            <person name="Gazda M.A."/>
            <person name="Afonso S."/>
            <person name="Lopes R.J."/>
            <person name="Corbo J.C."/>
            <person name="Carneiro M."/>
        </authorList>
    </citation>
    <scope>NUCLEOTIDE SEQUENCE [LARGE SCALE GENOMIC DNA]</scope>
    <source>
        <strain evidence="1">Red01</strain>
        <tissue evidence="1">Muscle</tissue>
    </source>
</reference>
<proteinExistence type="predicted"/>
<comment type="caution">
    <text evidence="1">The sequence shown here is derived from an EMBL/GenBank/DDBJ whole genome shotgun (WGS) entry which is preliminary data.</text>
</comment>
<gene>
    <name evidence="1" type="ORF">DV515_00013029</name>
</gene>
<dbReference type="EMBL" id="QUSF01000081">
    <property type="protein sequence ID" value="RLV94694.1"/>
    <property type="molecule type" value="Genomic_DNA"/>
</dbReference>
<protein>
    <submittedName>
        <fullName evidence="1">Uncharacterized protein</fullName>
    </submittedName>
</protein>
<dbReference type="AlphaFoldDB" id="A0A3L8S273"/>
<dbReference type="Proteomes" id="UP000276834">
    <property type="component" value="Unassembled WGS sequence"/>
</dbReference>
<accession>A0A3L8S273</accession>
<sequence length="241" mass="26177">MILMEFKMGTGQHGASAGSGASKESKRRVCGAIPAAPRGLLRGFICAACGEPSSLRKPCANPTSSTSGEPRCALLLLCLEQTALRCLFCSCAFCIVTAREEELDGRNALSRIPHKHFLFLLSCALFGFHHKAATLRLFKGLRLIYCPFLSLCNALQEASEATSDPCEDKMHRSGTCLVPDVESGHQEITAALSHIVSSSGTHFCEPGSSIPRFFRAPWRNLALALGKWLLHVHELHGSLIW</sequence>
<organism evidence="1 2">
    <name type="scientific">Chloebia gouldiae</name>
    <name type="common">Gouldian finch</name>
    <name type="synonym">Erythrura gouldiae</name>
    <dbReference type="NCBI Taxonomy" id="44316"/>
    <lineage>
        <taxon>Eukaryota</taxon>
        <taxon>Metazoa</taxon>
        <taxon>Chordata</taxon>
        <taxon>Craniata</taxon>
        <taxon>Vertebrata</taxon>
        <taxon>Euteleostomi</taxon>
        <taxon>Archelosauria</taxon>
        <taxon>Archosauria</taxon>
        <taxon>Dinosauria</taxon>
        <taxon>Saurischia</taxon>
        <taxon>Theropoda</taxon>
        <taxon>Coelurosauria</taxon>
        <taxon>Aves</taxon>
        <taxon>Neognathae</taxon>
        <taxon>Neoaves</taxon>
        <taxon>Telluraves</taxon>
        <taxon>Australaves</taxon>
        <taxon>Passeriformes</taxon>
        <taxon>Passeroidea</taxon>
        <taxon>Passeridae</taxon>
        <taxon>Chloebia</taxon>
    </lineage>
</organism>